<evidence type="ECO:0000256" key="1">
    <source>
        <dbReference type="SAM" id="Phobius"/>
    </source>
</evidence>
<dbReference type="GO" id="GO:0005886">
    <property type="term" value="C:plasma membrane"/>
    <property type="evidence" value="ECO:0007669"/>
    <property type="project" value="UniProtKB-SubCell"/>
</dbReference>
<keyword evidence="3" id="KW-1185">Reference proteome</keyword>
<sequence length="287" mass="30698">MTTLTTSPTATVPSAVGAPPRWRDLLDAEWIKLWSLRSTLIVLAGIVILAWYVAYDGANQAYTAWPGFEDDFKQIFDPGHETLYPPAYLLLMTIAGAIGAQTVVGEHANGLIRTTFIAVPARSRVVLAKAAVVTAVLGVIGLLVGVGSWGIAMAIYSDRITAFSWSTPGLPGLLTAVVITFPVSGLIGMAVGTLIRNGAVTIFVLFVNFMIVPMGLLAPDDKLLHTGNFFEQVSNALPFSAFLQLTHLGSGHIVGYHPSNTEAWIALPIWGFVSCVIAVMALRHRDV</sequence>
<feature type="transmembrane region" description="Helical" evidence="1">
    <location>
        <begin position="126"/>
        <end position="152"/>
    </location>
</feature>
<dbReference type="EMBL" id="VIVR01000001">
    <property type="protein sequence ID" value="TWE15230.1"/>
    <property type="molecule type" value="Genomic_DNA"/>
</dbReference>
<feature type="transmembrane region" description="Helical" evidence="1">
    <location>
        <begin position="33"/>
        <end position="54"/>
    </location>
</feature>
<dbReference type="GO" id="GO:0140359">
    <property type="term" value="F:ABC-type transporter activity"/>
    <property type="evidence" value="ECO:0007669"/>
    <property type="project" value="InterPro"/>
</dbReference>
<evidence type="ECO:0000313" key="3">
    <source>
        <dbReference type="Proteomes" id="UP000318416"/>
    </source>
</evidence>
<keyword evidence="1" id="KW-0472">Membrane</keyword>
<dbReference type="Proteomes" id="UP000318416">
    <property type="component" value="Unassembled WGS sequence"/>
</dbReference>
<dbReference type="AlphaFoldDB" id="A0A561EHY9"/>
<gene>
    <name evidence="2" type="ORF">FB465_0112</name>
</gene>
<accession>A0A561EHY9</accession>
<evidence type="ECO:0008006" key="4">
    <source>
        <dbReference type="Google" id="ProtNLM"/>
    </source>
</evidence>
<feature type="transmembrane region" description="Helical" evidence="1">
    <location>
        <begin position="87"/>
        <end position="105"/>
    </location>
</feature>
<evidence type="ECO:0000313" key="2">
    <source>
        <dbReference type="EMBL" id="TWE15230.1"/>
    </source>
</evidence>
<comment type="caution">
    <text evidence="2">The sequence shown here is derived from an EMBL/GenBank/DDBJ whole genome shotgun (WGS) entry which is preliminary data.</text>
</comment>
<feature type="transmembrane region" description="Helical" evidence="1">
    <location>
        <begin position="172"/>
        <end position="191"/>
    </location>
</feature>
<organism evidence="2 3">
    <name type="scientific">Kitasatospora atroaurantiaca</name>
    <dbReference type="NCBI Taxonomy" id="285545"/>
    <lineage>
        <taxon>Bacteria</taxon>
        <taxon>Bacillati</taxon>
        <taxon>Actinomycetota</taxon>
        <taxon>Actinomycetes</taxon>
        <taxon>Kitasatosporales</taxon>
        <taxon>Streptomycetaceae</taxon>
        <taxon>Kitasatospora</taxon>
    </lineage>
</organism>
<keyword evidence="1" id="KW-0812">Transmembrane</keyword>
<keyword evidence="1" id="KW-1133">Transmembrane helix</keyword>
<dbReference type="Pfam" id="PF12679">
    <property type="entry name" value="ABC2_membrane_2"/>
    <property type="match status" value="1"/>
</dbReference>
<feature type="transmembrane region" description="Helical" evidence="1">
    <location>
        <begin position="263"/>
        <end position="282"/>
    </location>
</feature>
<dbReference type="RefSeq" id="WP_145786601.1">
    <property type="nucleotide sequence ID" value="NZ_BAAABR010000075.1"/>
</dbReference>
<reference evidence="2 3" key="1">
    <citation type="submission" date="2019-06" db="EMBL/GenBank/DDBJ databases">
        <title>Sequencing the genomes of 1000 actinobacteria strains.</title>
        <authorList>
            <person name="Klenk H.-P."/>
        </authorList>
    </citation>
    <scope>NUCLEOTIDE SEQUENCE [LARGE SCALE GENOMIC DNA]</scope>
    <source>
        <strain evidence="2 3">DSM 41649</strain>
    </source>
</reference>
<proteinExistence type="predicted"/>
<feature type="transmembrane region" description="Helical" evidence="1">
    <location>
        <begin position="198"/>
        <end position="218"/>
    </location>
</feature>
<name>A0A561EHY9_9ACTN</name>
<protein>
    <recommendedName>
        <fullName evidence="4">ABC-2 family transporter</fullName>
    </recommendedName>
</protein>
<dbReference type="OrthoDB" id="3480265at2"/>